<proteinExistence type="predicted"/>
<evidence type="ECO:0000313" key="4">
    <source>
        <dbReference type="EMBL" id="MDR6868183.1"/>
    </source>
</evidence>
<dbReference type="EMBL" id="JAVDUM010000012">
    <property type="protein sequence ID" value="MDR6868183.1"/>
    <property type="molecule type" value="Genomic_DNA"/>
</dbReference>
<feature type="domain" description="ABC transporter" evidence="3">
    <location>
        <begin position="7"/>
        <end position="213"/>
    </location>
</feature>
<dbReference type="PANTHER" id="PTHR43158:SF2">
    <property type="entry name" value="SKFA PEPTIDE EXPORT ATP-BINDING PROTEIN SKFE"/>
    <property type="match status" value="1"/>
</dbReference>
<dbReference type="PANTHER" id="PTHR43158">
    <property type="entry name" value="SKFA PEPTIDE EXPORT ATP-BINDING PROTEIN SKFE"/>
    <property type="match status" value="1"/>
</dbReference>
<dbReference type="SUPFAM" id="SSF52540">
    <property type="entry name" value="P-loop containing nucleoside triphosphate hydrolases"/>
    <property type="match status" value="1"/>
</dbReference>
<keyword evidence="2" id="KW-0067">ATP-binding</keyword>
<dbReference type="InterPro" id="IPR003439">
    <property type="entry name" value="ABC_transporter-like_ATP-bd"/>
</dbReference>
<dbReference type="Gene3D" id="3.40.50.300">
    <property type="entry name" value="P-loop containing nucleotide triphosphate hydrolases"/>
    <property type="match status" value="1"/>
</dbReference>
<dbReference type="RefSeq" id="WP_310021741.1">
    <property type="nucleotide sequence ID" value="NZ_JAVDUM010000012.1"/>
</dbReference>
<dbReference type="Proteomes" id="UP001259347">
    <property type="component" value="Unassembled WGS sequence"/>
</dbReference>
<name>A0ABU1SEZ3_9MICO</name>
<evidence type="ECO:0000256" key="1">
    <source>
        <dbReference type="ARBA" id="ARBA00022741"/>
    </source>
</evidence>
<organism evidence="4 5">
    <name type="scientific">Microbacterium resistens</name>
    <dbReference type="NCBI Taxonomy" id="156977"/>
    <lineage>
        <taxon>Bacteria</taxon>
        <taxon>Bacillati</taxon>
        <taxon>Actinomycetota</taxon>
        <taxon>Actinomycetes</taxon>
        <taxon>Micrococcales</taxon>
        <taxon>Microbacteriaceae</taxon>
        <taxon>Microbacterium</taxon>
    </lineage>
</organism>
<evidence type="ECO:0000259" key="3">
    <source>
        <dbReference type="PROSITE" id="PS50893"/>
    </source>
</evidence>
<keyword evidence="5" id="KW-1185">Reference proteome</keyword>
<evidence type="ECO:0000313" key="5">
    <source>
        <dbReference type="Proteomes" id="UP001259347"/>
    </source>
</evidence>
<protein>
    <submittedName>
        <fullName evidence="4">ABC-type multidrug transport system ATPase subunit</fullName>
    </submittedName>
</protein>
<comment type="caution">
    <text evidence="4">The sequence shown here is derived from an EMBL/GenBank/DDBJ whole genome shotgun (WGS) entry which is preliminary data.</text>
</comment>
<dbReference type="PROSITE" id="PS50893">
    <property type="entry name" value="ABC_TRANSPORTER_2"/>
    <property type="match status" value="1"/>
</dbReference>
<reference evidence="4 5" key="1">
    <citation type="submission" date="2023-07" db="EMBL/GenBank/DDBJ databases">
        <title>Sorghum-associated microbial communities from plants grown in Nebraska, USA.</title>
        <authorList>
            <person name="Schachtman D."/>
        </authorList>
    </citation>
    <scope>NUCLEOTIDE SEQUENCE [LARGE SCALE GENOMIC DNA]</scope>
    <source>
        <strain evidence="4 5">2980</strain>
    </source>
</reference>
<dbReference type="Pfam" id="PF00005">
    <property type="entry name" value="ABC_tran"/>
    <property type="match status" value="1"/>
</dbReference>
<sequence length="214" mass="23059">MPTPMLIEVDAASVRSGDVDLLPPTTVRIPDGGTVVVRGWNGAGKSTLLRLLAGVLRPTSGTVRFRGREVDERRPEFRRAVAAMIGLPPTAPDLTIRDHVTLVATTWSDDVAEAAESAGRVLSELGLDRLGSRFPHELSSGQTQLFGLALVLVRPFELLLLDEPEQRLDQGHLERMIVALQARRSRGVALVVATHSEVLAGALSGSLLRLDEVP</sequence>
<evidence type="ECO:0000256" key="2">
    <source>
        <dbReference type="ARBA" id="ARBA00022840"/>
    </source>
</evidence>
<dbReference type="InterPro" id="IPR027417">
    <property type="entry name" value="P-loop_NTPase"/>
</dbReference>
<keyword evidence="1" id="KW-0547">Nucleotide-binding</keyword>
<accession>A0ABU1SEZ3</accession>
<dbReference type="SMART" id="SM00382">
    <property type="entry name" value="AAA"/>
    <property type="match status" value="1"/>
</dbReference>
<dbReference type="InterPro" id="IPR003593">
    <property type="entry name" value="AAA+_ATPase"/>
</dbReference>
<gene>
    <name evidence="4" type="ORF">J2Y69_002794</name>
</gene>